<accession>A0A643FXB7</accession>
<feature type="domain" description="WCX" evidence="2">
    <location>
        <begin position="266"/>
        <end position="343"/>
    </location>
</feature>
<name>A0A643FXB7_9BURK</name>
<reference evidence="3 4" key="1">
    <citation type="submission" date="2020-10" db="EMBL/GenBank/DDBJ databases">
        <title>Complete genome sequence of Cupriavidus basilensis CCUG 49340T.</title>
        <authorList>
            <person name="Salva-Serra F."/>
            <person name="Donoso R.A."/>
            <person name="Cho K.H."/>
            <person name="Yoo J.A."/>
            <person name="Lee K."/>
            <person name="Yoon S.-H."/>
            <person name="Perez-Pantoja D."/>
            <person name="Moore E.R.B."/>
        </authorList>
    </citation>
    <scope>NUCLEOTIDE SEQUENCE [LARGE SCALE GENOMIC DNA]</scope>
    <source>
        <strain evidence="4">CCUG 49340</strain>
    </source>
</reference>
<proteinExistence type="predicted"/>
<feature type="domain" description="WYL" evidence="1">
    <location>
        <begin position="162"/>
        <end position="232"/>
    </location>
</feature>
<evidence type="ECO:0000313" key="3">
    <source>
        <dbReference type="EMBL" id="QOT76570.1"/>
    </source>
</evidence>
<organism evidence="3 4">
    <name type="scientific">Cupriavidus basilensis</name>
    <dbReference type="NCBI Taxonomy" id="68895"/>
    <lineage>
        <taxon>Bacteria</taxon>
        <taxon>Pseudomonadati</taxon>
        <taxon>Pseudomonadota</taxon>
        <taxon>Betaproteobacteria</taxon>
        <taxon>Burkholderiales</taxon>
        <taxon>Burkholderiaceae</taxon>
        <taxon>Cupriavidus</taxon>
    </lineage>
</organism>
<dbReference type="Proteomes" id="UP000397656">
    <property type="component" value="Chromosome 1"/>
</dbReference>
<evidence type="ECO:0000259" key="1">
    <source>
        <dbReference type="Pfam" id="PF13280"/>
    </source>
</evidence>
<dbReference type="InterPro" id="IPR026881">
    <property type="entry name" value="WYL_dom"/>
</dbReference>
<dbReference type="RefSeq" id="WP_150985358.1">
    <property type="nucleotide sequence ID" value="NZ_CP062803.1"/>
</dbReference>
<dbReference type="GeneID" id="98399290"/>
<dbReference type="PROSITE" id="PS52050">
    <property type="entry name" value="WYL"/>
    <property type="match status" value="1"/>
</dbReference>
<dbReference type="Pfam" id="PF13280">
    <property type="entry name" value="WYL"/>
    <property type="match status" value="1"/>
</dbReference>
<protein>
    <submittedName>
        <fullName evidence="3">WYL domain-containing protein</fullName>
    </submittedName>
</protein>
<dbReference type="EMBL" id="CP062803">
    <property type="protein sequence ID" value="QOT76570.1"/>
    <property type="molecule type" value="Genomic_DNA"/>
</dbReference>
<gene>
    <name evidence="3" type="ORF">F7R26_000170</name>
</gene>
<sequence>MVTSAKWPRLESDILSCMPSAAEAPILSGDLIDNLQKLYRHDPPKRDTILRALERMEIDALVAKSGRSRDRVWWRTGKRAPSETARRPPLELAIALLTLQRHAPNHLPSHVIGELEAYFAGATRVLQESPIDRALVDARAWATKTVRIDAGYPLRSPPIREEILNAIRRALYATRVLTVCYRNSRLDSEAPAEFAVVPLALVERGPVLYLVASRLSSDGSFKRYQLRLDRFVSAICTEVPGEPDPDFDLDAYVRHNQFFSFFPEAPVRIELRVREDGSIRNLFREQKLADDQEIVEEEGGFRLAATVIPSIELRNLLMERSARVEILSPASLRKEIAENLRQAYAAYADSAGTA</sequence>
<evidence type="ECO:0000313" key="4">
    <source>
        <dbReference type="Proteomes" id="UP000397656"/>
    </source>
</evidence>
<dbReference type="PANTHER" id="PTHR34580:SF1">
    <property type="entry name" value="PROTEIN PAFC"/>
    <property type="match status" value="1"/>
</dbReference>
<dbReference type="Pfam" id="PF25583">
    <property type="entry name" value="WCX"/>
    <property type="match status" value="1"/>
</dbReference>
<dbReference type="PANTHER" id="PTHR34580">
    <property type="match status" value="1"/>
</dbReference>
<dbReference type="InterPro" id="IPR051534">
    <property type="entry name" value="CBASS_pafABC_assoc_protein"/>
</dbReference>
<dbReference type="AlphaFoldDB" id="A0A643FXB7"/>
<dbReference type="InterPro" id="IPR057727">
    <property type="entry name" value="WCX_dom"/>
</dbReference>
<evidence type="ECO:0000259" key="2">
    <source>
        <dbReference type="Pfam" id="PF25583"/>
    </source>
</evidence>